<dbReference type="PANTHER" id="PTHR12215">
    <property type="entry name" value="PHOSPHOPANTETHEINE TRANSFERASE"/>
    <property type="match status" value="1"/>
</dbReference>
<comment type="similarity">
    <text evidence="1">Belongs to the P-Pant transferase superfamily. Gsp/Sfp/HetI/AcpT family.</text>
</comment>
<dbReference type="EMBL" id="OX458332">
    <property type="protein sequence ID" value="CAI8882256.1"/>
    <property type="molecule type" value="Genomic_DNA"/>
</dbReference>
<evidence type="ECO:0000313" key="7">
    <source>
        <dbReference type="Proteomes" id="UP001158598"/>
    </source>
</evidence>
<keyword evidence="2 6" id="KW-0808">Transferase</keyword>
<dbReference type="SUPFAM" id="SSF56214">
    <property type="entry name" value="4'-phosphopantetheinyl transferase"/>
    <property type="match status" value="2"/>
</dbReference>
<dbReference type="GO" id="GO:0005829">
    <property type="term" value="C:cytosol"/>
    <property type="evidence" value="ECO:0007669"/>
    <property type="project" value="TreeGrafter"/>
</dbReference>
<accession>A0AA35Y260</accession>
<protein>
    <submittedName>
        <fullName evidence="6">4'-phosphopantetheinyl transferase</fullName>
        <ecNumber evidence="6">2.7.8.-</ecNumber>
    </submittedName>
</protein>
<dbReference type="GO" id="GO:0008897">
    <property type="term" value="F:holo-[acyl-carrier-protein] synthase activity"/>
    <property type="evidence" value="ECO:0007669"/>
    <property type="project" value="InterPro"/>
</dbReference>
<organism evidence="6 7">
    <name type="scientific">Methylococcus capsulatus</name>
    <dbReference type="NCBI Taxonomy" id="414"/>
    <lineage>
        <taxon>Bacteria</taxon>
        <taxon>Pseudomonadati</taxon>
        <taxon>Pseudomonadota</taxon>
        <taxon>Gammaproteobacteria</taxon>
        <taxon>Methylococcales</taxon>
        <taxon>Methylococcaceae</taxon>
        <taxon>Methylococcus</taxon>
    </lineage>
</organism>
<evidence type="ECO:0000256" key="1">
    <source>
        <dbReference type="ARBA" id="ARBA00010990"/>
    </source>
</evidence>
<feature type="domain" description="4'-phosphopantetheinyl transferase" evidence="4">
    <location>
        <begin position="139"/>
        <end position="206"/>
    </location>
</feature>
<dbReference type="EC" id="2.7.8.-" evidence="6"/>
<dbReference type="PANTHER" id="PTHR12215:SF10">
    <property type="entry name" value="L-AMINOADIPATE-SEMIALDEHYDE DEHYDROGENASE-PHOSPHOPANTETHEINYL TRANSFERASE"/>
    <property type="match status" value="1"/>
</dbReference>
<evidence type="ECO:0000313" key="6">
    <source>
        <dbReference type="EMBL" id="CAI8882256.1"/>
    </source>
</evidence>
<evidence type="ECO:0000256" key="2">
    <source>
        <dbReference type="ARBA" id="ARBA00022679"/>
    </source>
</evidence>
<sequence length="295" mass="31578">MPDSSSAIPLEPRSLPTPSSTESDAPVPSLAALQAGQVHVWHGDLSRLSALAQNWLCEEETLRAARFGMAAARFQFVTGRRLLRGVLGHYLNREPASLGFVTGPHGKPALSGEGVESGLQFNLSHSGGAIALALAWQSPVGIDVEAWRSLARLDGLARRCLAPSERRELDGLDDDAATRAFFRFWVRKEALGKATGEGVTLGLQHCVSSLEGPPRWLGIPSRLGDVGGWSLAEFPVRDGFAGAVTVHAANARFYWGGMGFDGENLEFENLISLLYATPDCVLGNAAADSSRYPSR</sequence>
<evidence type="ECO:0000259" key="5">
    <source>
        <dbReference type="Pfam" id="PF22624"/>
    </source>
</evidence>
<feature type="domain" description="4'-phosphopantetheinyl transferase N-terminal" evidence="5">
    <location>
        <begin position="51"/>
        <end position="133"/>
    </location>
</feature>
<proteinExistence type="inferred from homology"/>
<feature type="region of interest" description="Disordered" evidence="3">
    <location>
        <begin position="1"/>
        <end position="26"/>
    </location>
</feature>
<name>A0AA35Y260_METCP</name>
<dbReference type="InterPro" id="IPR008278">
    <property type="entry name" value="4-PPantetheinyl_Trfase_dom"/>
</dbReference>
<dbReference type="GO" id="GO:0000287">
    <property type="term" value="F:magnesium ion binding"/>
    <property type="evidence" value="ECO:0007669"/>
    <property type="project" value="InterPro"/>
</dbReference>
<dbReference type="AlphaFoldDB" id="A0AA35Y260"/>
<reference evidence="6" key="1">
    <citation type="submission" date="2023-03" db="EMBL/GenBank/DDBJ databases">
        <authorList>
            <person name="Pearce D."/>
        </authorList>
    </citation>
    <scope>NUCLEOTIDE SEQUENCE</scope>
    <source>
        <strain evidence="6">Mc</strain>
    </source>
</reference>
<dbReference type="InterPro" id="IPR037143">
    <property type="entry name" value="4-PPantetheinyl_Trfase_dom_sf"/>
</dbReference>
<dbReference type="Pfam" id="PF22624">
    <property type="entry name" value="AASDHPPT_N"/>
    <property type="match status" value="1"/>
</dbReference>
<dbReference type="GO" id="GO:0019878">
    <property type="term" value="P:lysine biosynthetic process via aminoadipic acid"/>
    <property type="evidence" value="ECO:0007669"/>
    <property type="project" value="TreeGrafter"/>
</dbReference>
<dbReference type="InterPro" id="IPR055066">
    <property type="entry name" value="AASDHPPT_N"/>
</dbReference>
<gene>
    <name evidence="6" type="ORF">MCNOR_3090</name>
</gene>
<dbReference type="Gene3D" id="3.90.470.20">
    <property type="entry name" value="4'-phosphopantetheinyl transferase domain"/>
    <property type="match status" value="1"/>
</dbReference>
<evidence type="ECO:0000259" key="4">
    <source>
        <dbReference type="Pfam" id="PF01648"/>
    </source>
</evidence>
<evidence type="ECO:0000256" key="3">
    <source>
        <dbReference type="SAM" id="MobiDB-lite"/>
    </source>
</evidence>
<dbReference type="Pfam" id="PF01648">
    <property type="entry name" value="ACPS"/>
    <property type="match status" value="1"/>
</dbReference>
<dbReference type="InterPro" id="IPR050559">
    <property type="entry name" value="P-Pant_transferase_sf"/>
</dbReference>
<dbReference type="Proteomes" id="UP001158598">
    <property type="component" value="Chromosome"/>
</dbReference>